<dbReference type="FunFam" id="1.10.510.10:FF:000021">
    <property type="entry name" value="Serine/threonine protein kinase"/>
    <property type="match status" value="1"/>
</dbReference>
<reference evidence="15 16" key="1">
    <citation type="submission" date="2018-11" db="EMBL/GenBank/DDBJ databases">
        <title>Sequencing the genomes of 1000 actinobacteria strains.</title>
        <authorList>
            <person name="Klenk H.-P."/>
        </authorList>
    </citation>
    <scope>NUCLEOTIDE SEQUENCE [LARGE SCALE GENOMIC DNA]</scope>
    <source>
        <strain evidence="15 16">DSM 44254</strain>
    </source>
</reference>
<comment type="caution">
    <text evidence="15">The sequence shown here is derived from an EMBL/GenBank/DDBJ whole genome shotgun (WGS) entry which is preliminary data.</text>
</comment>
<evidence type="ECO:0000256" key="8">
    <source>
        <dbReference type="ARBA" id="ARBA00022840"/>
    </source>
</evidence>
<dbReference type="InterPro" id="IPR015943">
    <property type="entry name" value="WD40/YVTN_repeat-like_dom_sf"/>
</dbReference>
<dbReference type="InterPro" id="IPR008271">
    <property type="entry name" value="Ser/Thr_kinase_AS"/>
</dbReference>
<keyword evidence="3 11" id="KW-0853">WD repeat</keyword>
<dbReference type="PRINTS" id="PR00320">
    <property type="entry name" value="GPROTEINBRPT"/>
</dbReference>
<feature type="repeat" description="WD" evidence="11">
    <location>
        <begin position="432"/>
        <end position="473"/>
    </location>
</feature>
<dbReference type="InterPro" id="IPR011009">
    <property type="entry name" value="Kinase-like_dom_sf"/>
</dbReference>
<evidence type="ECO:0000256" key="2">
    <source>
        <dbReference type="ARBA" id="ARBA00022527"/>
    </source>
</evidence>
<dbReference type="Proteomes" id="UP000272400">
    <property type="component" value="Unassembled WGS sequence"/>
</dbReference>
<dbReference type="InterPro" id="IPR017441">
    <property type="entry name" value="Protein_kinase_ATP_BS"/>
</dbReference>
<evidence type="ECO:0000256" key="4">
    <source>
        <dbReference type="ARBA" id="ARBA00022679"/>
    </source>
</evidence>
<dbReference type="SMART" id="SM00220">
    <property type="entry name" value="S_TKc"/>
    <property type="match status" value="1"/>
</dbReference>
<evidence type="ECO:0000256" key="10">
    <source>
        <dbReference type="ARBA" id="ARBA00048679"/>
    </source>
</evidence>
<dbReference type="GO" id="GO:0045717">
    <property type="term" value="P:negative regulation of fatty acid biosynthetic process"/>
    <property type="evidence" value="ECO:0007669"/>
    <property type="project" value="UniProtKB-ARBA"/>
</dbReference>
<dbReference type="CDD" id="cd14014">
    <property type="entry name" value="STKc_PknB_like"/>
    <property type="match status" value="1"/>
</dbReference>
<evidence type="ECO:0000256" key="6">
    <source>
        <dbReference type="ARBA" id="ARBA00022741"/>
    </source>
</evidence>
<feature type="binding site" evidence="12">
    <location>
        <position position="37"/>
    </location>
    <ligand>
        <name>ATP</name>
        <dbReference type="ChEBI" id="CHEBI:30616"/>
    </ligand>
</feature>
<dbReference type="FunFam" id="3.30.200.20:FF:000035">
    <property type="entry name" value="Serine/threonine protein kinase Stk1"/>
    <property type="match status" value="1"/>
</dbReference>
<proteinExistence type="predicted"/>
<dbReference type="PROSITE" id="PS00107">
    <property type="entry name" value="PROTEIN_KINASE_ATP"/>
    <property type="match status" value="1"/>
</dbReference>
<dbReference type="AlphaFoldDB" id="A0A3N1D172"/>
<evidence type="ECO:0000256" key="9">
    <source>
        <dbReference type="ARBA" id="ARBA00047899"/>
    </source>
</evidence>
<dbReference type="EMBL" id="RJKE01000001">
    <property type="protein sequence ID" value="ROO86818.1"/>
    <property type="molecule type" value="Genomic_DNA"/>
</dbReference>
<evidence type="ECO:0000256" key="5">
    <source>
        <dbReference type="ARBA" id="ARBA00022737"/>
    </source>
</evidence>
<dbReference type="InterPro" id="IPR000719">
    <property type="entry name" value="Prot_kinase_dom"/>
</dbReference>
<name>A0A3N1D172_9ACTN</name>
<feature type="repeat" description="WD" evidence="11">
    <location>
        <begin position="518"/>
        <end position="558"/>
    </location>
</feature>
<dbReference type="GO" id="GO:0004674">
    <property type="term" value="F:protein serine/threonine kinase activity"/>
    <property type="evidence" value="ECO:0007669"/>
    <property type="project" value="UniProtKB-KW"/>
</dbReference>
<dbReference type="SUPFAM" id="SSF50978">
    <property type="entry name" value="WD40 repeat-like"/>
    <property type="match status" value="1"/>
</dbReference>
<evidence type="ECO:0000259" key="14">
    <source>
        <dbReference type="PROSITE" id="PS50011"/>
    </source>
</evidence>
<dbReference type="Pfam" id="PF00069">
    <property type="entry name" value="Pkinase"/>
    <property type="match status" value="1"/>
</dbReference>
<protein>
    <recommendedName>
        <fullName evidence="1">non-specific serine/threonine protein kinase</fullName>
        <ecNumber evidence="1">2.7.11.1</ecNumber>
    </recommendedName>
</protein>
<feature type="repeat" description="WD" evidence="11">
    <location>
        <begin position="475"/>
        <end position="509"/>
    </location>
</feature>
<dbReference type="PANTHER" id="PTHR22847:SF637">
    <property type="entry name" value="WD REPEAT DOMAIN 5B"/>
    <property type="match status" value="1"/>
</dbReference>
<feature type="repeat" description="WD" evidence="11">
    <location>
        <begin position="560"/>
        <end position="593"/>
    </location>
</feature>
<keyword evidence="16" id="KW-1185">Reference proteome</keyword>
<organism evidence="15 16">
    <name type="scientific">Actinocorallia herbida</name>
    <dbReference type="NCBI Taxonomy" id="58109"/>
    <lineage>
        <taxon>Bacteria</taxon>
        <taxon>Bacillati</taxon>
        <taxon>Actinomycetota</taxon>
        <taxon>Actinomycetes</taxon>
        <taxon>Streptosporangiales</taxon>
        <taxon>Thermomonosporaceae</taxon>
        <taxon>Actinocorallia</taxon>
    </lineage>
</organism>
<keyword evidence="2 15" id="KW-0723">Serine/threonine-protein kinase</keyword>
<dbReference type="PANTHER" id="PTHR22847">
    <property type="entry name" value="WD40 REPEAT PROTEIN"/>
    <property type="match status" value="1"/>
</dbReference>
<evidence type="ECO:0000313" key="16">
    <source>
        <dbReference type="Proteomes" id="UP000272400"/>
    </source>
</evidence>
<gene>
    <name evidence="15" type="ORF">EDD29_4400</name>
</gene>
<evidence type="ECO:0000256" key="11">
    <source>
        <dbReference type="PROSITE-ProRule" id="PRU00221"/>
    </source>
</evidence>
<dbReference type="InterPro" id="IPR001680">
    <property type="entry name" value="WD40_rpt"/>
</dbReference>
<dbReference type="RefSeq" id="WP_170201499.1">
    <property type="nucleotide sequence ID" value="NZ_RJKE01000001.1"/>
</dbReference>
<dbReference type="PROSITE" id="PS50082">
    <property type="entry name" value="WD_REPEATS_2"/>
    <property type="match status" value="6"/>
</dbReference>
<feature type="repeat" description="WD" evidence="11">
    <location>
        <begin position="353"/>
        <end position="379"/>
    </location>
</feature>
<feature type="domain" description="Protein kinase" evidence="14">
    <location>
        <begin position="8"/>
        <end position="275"/>
    </location>
</feature>
<keyword evidence="5" id="KW-0677">Repeat</keyword>
<dbReference type="PROSITE" id="PS50294">
    <property type="entry name" value="WD_REPEATS_REGION"/>
    <property type="match status" value="5"/>
</dbReference>
<dbReference type="InterPro" id="IPR020472">
    <property type="entry name" value="WD40_PAC1"/>
</dbReference>
<dbReference type="Pfam" id="PF00400">
    <property type="entry name" value="WD40"/>
    <property type="match status" value="7"/>
</dbReference>
<evidence type="ECO:0000256" key="12">
    <source>
        <dbReference type="PROSITE-ProRule" id="PRU10141"/>
    </source>
</evidence>
<evidence type="ECO:0000256" key="3">
    <source>
        <dbReference type="ARBA" id="ARBA00022574"/>
    </source>
</evidence>
<dbReference type="PROSITE" id="PS00108">
    <property type="entry name" value="PROTEIN_KINASE_ST"/>
    <property type="match status" value="1"/>
</dbReference>
<dbReference type="GO" id="GO:0005524">
    <property type="term" value="F:ATP binding"/>
    <property type="evidence" value="ECO:0007669"/>
    <property type="project" value="UniProtKB-UniRule"/>
</dbReference>
<comment type="catalytic activity">
    <reaction evidence="10">
        <text>L-seryl-[protein] + ATP = O-phospho-L-seryl-[protein] + ADP + H(+)</text>
        <dbReference type="Rhea" id="RHEA:17989"/>
        <dbReference type="Rhea" id="RHEA-COMP:9863"/>
        <dbReference type="Rhea" id="RHEA-COMP:11604"/>
        <dbReference type="ChEBI" id="CHEBI:15378"/>
        <dbReference type="ChEBI" id="CHEBI:29999"/>
        <dbReference type="ChEBI" id="CHEBI:30616"/>
        <dbReference type="ChEBI" id="CHEBI:83421"/>
        <dbReference type="ChEBI" id="CHEBI:456216"/>
        <dbReference type="EC" id="2.7.11.1"/>
    </reaction>
</comment>
<evidence type="ECO:0000256" key="7">
    <source>
        <dbReference type="ARBA" id="ARBA00022777"/>
    </source>
</evidence>
<dbReference type="SMART" id="SM00320">
    <property type="entry name" value="WD40"/>
    <property type="match status" value="7"/>
</dbReference>
<evidence type="ECO:0000256" key="13">
    <source>
        <dbReference type="SAM" id="MobiDB-lite"/>
    </source>
</evidence>
<keyword evidence="8 12" id="KW-0067">ATP-binding</keyword>
<evidence type="ECO:0000313" key="15">
    <source>
        <dbReference type="EMBL" id="ROO86818.1"/>
    </source>
</evidence>
<dbReference type="PROSITE" id="PS50011">
    <property type="entry name" value="PROTEIN_KINASE_DOM"/>
    <property type="match status" value="1"/>
</dbReference>
<accession>A0A3N1D172</accession>
<dbReference type="InterPro" id="IPR036322">
    <property type="entry name" value="WD40_repeat_dom_sf"/>
</dbReference>
<dbReference type="EC" id="2.7.11.1" evidence="1"/>
<dbReference type="Gene3D" id="2.130.10.10">
    <property type="entry name" value="YVTN repeat-like/Quinoprotein amine dehydrogenase"/>
    <property type="match status" value="3"/>
</dbReference>
<keyword evidence="4" id="KW-0808">Transferase</keyword>
<feature type="region of interest" description="Disordered" evidence="13">
    <location>
        <begin position="279"/>
        <end position="300"/>
    </location>
</feature>
<comment type="catalytic activity">
    <reaction evidence="9">
        <text>L-threonyl-[protein] + ATP = O-phospho-L-threonyl-[protein] + ADP + H(+)</text>
        <dbReference type="Rhea" id="RHEA:46608"/>
        <dbReference type="Rhea" id="RHEA-COMP:11060"/>
        <dbReference type="Rhea" id="RHEA-COMP:11605"/>
        <dbReference type="ChEBI" id="CHEBI:15378"/>
        <dbReference type="ChEBI" id="CHEBI:30013"/>
        <dbReference type="ChEBI" id="CHEBI:30616"/>
        <dbReference type="ChEBI" id="CHEBI:61977"/>
        <dbReference type="ChEBI" id="CHEBI:456216"/>
        <dbReference type="EC" id="2.7.11.1"/>
    </reaction>
</comment>
<feature type="repeat" description="WD" evidence="11">
    <location>
        <begin position="389"/>
        <end position="430"/>
    </location>
</feature>
<dbReference type="Gene3D" id="1.10.510.10">
    <property type="entry name" value="Transferase(Phosphotransferase) domain 1"/>
    <property type="match status" value="1"/>
</dbReference>
<sequence length="637" mass="66824">MDVLAGRYRVERRLGSGGMGVVHRAWDQELDRAVAVKVLSADLLRDDAHLARFQREARAAAALSHPNIVTVHDTGIDTTGSRPVPYLVMELIEGDSLDRLLETDPPAPEEAARIVLAVLDALAHSHARSVVHRDIKPGNIMVRREGARPHVKVLDFGIARLLSGAATVLTADGTRIGTPAYMSPEQAAGEPVGPASDLYSTGCVLYELLTGRTPFTADSAAALIFHHLHSVPVPPTALDPTLPSSWNPVLATALAKDPARRHPDASTMRRAVEAVAWPLGDPPAAAPTREDPPAPNVPASRRLDRRGLLGLGAVAAASVGVPVAWVLNRAPRDRTAPLRAIKPPAFLPLDGFVMSLAFSPDGATLATCGEDEAVHLWSVPGLARKGEPLTGLTREVTSVAFSPDGTTLAAGSRDATARLWRVADATRLGGPLTGHAISIEALAFGPHGDLLATGGSDATVRLWRLADRTPVGKPLAGHDSEVYAVAFSPDGTLLASGGTDRTARVWSVEARAEKGIPLVGHTSSVNAVVFSVDGRSLVTGSDELIRWWSVEDHNPLGTLSTGSSGHTTSVVFTRDGRTLATGGSDQMVRLWRVIAAGQAEPLASPLPAGGDVSALAFSRDGSLLAAAGGDGVRLWRL</sequence>
<dbReference type="CDD" id="cd00200">
    <property type="entry name" value="WD40"/>
    <property type="match status" value="1"/>
</dbReference>
<keyword evidence="7 15" id="KW-0418">Kinase</keyword>
<keyword evidence="6 12" id="KW-0547">Nucleotide-binding</keyword>
<dbReference type="Gene3D" id="3.30.200.20">
    <property type="entry name" value="Phosphorylase Kinase, domain 1"/>
    <property type="match status" value="1"/>
</dbReference>
<evidence type="ECO:0000256" key="1">
    <source>
        <dbReference type="ARBA" id="ARBA00012513"/>
    </source>
</evidence>
<dbReference type="SUPFAM" id="SSF56112">
    <property type="entry name" value="Protein kinase-like (PK-like)"/>
    <property type="match status" value="1"/>
</dbReference>